<sequence>MRFSLIGYEQTSVPIIVACALRFSNCLLCEPGLRVDFKDFLVSKKKETGNVEAREESADYFQEYHNFFNRA</sequence>
<protein>
    <submittedName>
        <fullName evidence="1">Uncharacterized protein</fullName>
    </submittedName>
</protein>
<evidence type="ECO:0000313" key="2">
    <source>
        <dbReference type="Proteomes" id="UP000298663"/>
    </source>
</evidence>
<reference evidence="1 2" key="2">
    <citation type="journal article" date="2019" name="G3 (Bethesda)">
        <title>Hybrid Assembly of the Genome of the Entomopathogenic Nematode Steinernema carpocapsae Identifies the X-Chromosome.</title>
        <authorList>
            <person name="Serra L."/>
            <person name="Macchietto M."/>
            <person name="Macias-Munoz A."/>
            <person name="McGill C.J."/>
            <person name="Rodriguez I.M."/>
            <person name="Rodriguez B."/>
            <person name="Murad R."/>
            <person name="Mortazavi A."/>
        </authorList>
    </citation>
    <scope>NUCLEOTIDE SEQUENCE [LARGE SCALE GENOMIC DNA]</scope>
    <source>
        <strain evidence="1 2">ALL</strain>
    </source>
</reference>
<dbReference type="AlphaFoldDB" id="A0A4U5NYJ0"/>
<keyword evidence="2" id="KW-1185">Reference proteome</keyword>
<proteinExistence type="predicted"/>
<dbReference type="Proteomes" id="UP000298663">
    <property type="component" value="Unassembled WGS sequence"/>
</dbReference>
<organism evidence="1 2">
    <name type="scientific">Steinernema carpocapsae</name>
    <name type="common">Entomopathogenic nematode</name>
    <dbReference type="NCBI Taxonomy" id="34508"/>
    <lineage>
        <taxon>Eukaryota</taxon>
        <taxon>Metazoa</taxon>
        <taxon>Ecdysozoa</taxon>
        <taxon>Nematoda</taxon>
        <taxon>Chromadorea</taxon>
        <taxon>Rhabditida</taxon>
        <taxon>Tylenchina</taxon>
        <taxon>Panagrolaimomorpha</taxon>
        <taxon>Strongyloidoidea</taxon>
        <taxon>Steinernematidae</taxon>
        <taxon>Steinernema</taxon>
    </lineage>
</organism>
<gene>
    <name evidence="1" type="ORF">L596_012875</name>
</gene>
<name>A0A4U5NYJ0_STECR</name>
<accession>A0A4U5NYJ0</accession>
<dbReference type="EMBL" id="AZBU02000003">
    <property type="protein sequence ID" value="TKR88668.1"/>
    <property type="molecule type" value="Genomic_DNA"/>
</dbReference>
<reference evidence="1 2" key="1">
    <citation type="journal article" date="2015" name="Genome Biol.">
        <title>Comparative genomics of Steinernema reveals deeply conserved gene regulatory networks.</title>
        <authorList>
            <person name="Dillman A.R."/>
            <person name="Macchietto M."/>
            <person name="Porter C.F."/>
            <person name="Rogers A."/>
            <person name="Williams B."/>
            <person name="Antoshechkin I."/>
            <person name="Lee M.M."/>
            <person name="Goodwin Z."/>
            <person name="Lu X."/>
            <person name="Lewis E.E."/>
            <person name="Goodrich-Blair H."/>
            <person name="Stock S.P."/>
            <person name="Adams B.J."/>
            <person name="Sternberg P.W."/>
            <person name="Mortazavi A."/>
        </authorList>
    </citation>
    <scope>NUCLEOTIDE SEQUENCE [LARGE SCALE GENOMIC DNA]</scope>
    <source>
        <strain evidence="1 2">ALL</strain>
    </source>
</reference>
<comment type="caution">
    <text evidence="1">The sequence shown here is derived from an EMBL/GenBank/DDBJ whole genome shotgun (WGS) entry which is preliminary data.</text>
</comment>
<evidence type="ECO:0000313" key="1">
    <source>
        <dbReference type="EMBL" id="TKR88668.1"/>
    </source>
</evidence>